<name>A0A5J4SNX5_9ZZZZ</name>
<comment type="caution">
    <text evidence="1">The sequence shown here is derived from an EMBL/GenBank/DDBJ whole genome shotgun (WGS) entry which is preliminary data.</text>
</comment>
<gene>
    <name evidence="1" type="ORF">EZS27_004729</name>
</gene>
<dbReference type="EMBL" id="SNRY01000084">
    <property type="protein sequence ID" value="KAA6347776.1"/>
    <property type="molecule type" value="Genomic_DNA"/>
</dbReference>
<evidence type="ECO:0000313" key="1">
    <source>
        <dbReference type="EMBL" id="KAA6347776.1"/>
    </source>
</evidence>
<proteinExistence type="predicted"/>
<dbReference type="AlphaFoldDB" id="A0A5J4SNX5"/>
<reference evidence="1" key="1">
    <citation type="submission" date="2019-03" db="EMBL/GenBank/DDBJ databases">
        <title>Single cell metagenomics reveals metabolic interactions within the superorganism composed of flagellate Streblomastix strix and complex community of Bacteroidetes bacteria on its surface.</title>
        <authorList>
            <person name="Treitli S.C."/>
            <person name="Kolisko M."/>
            <person name="Husnik F."/>
            <person name="Keeling P."/>
            <person name="Hampl V."/>
        </authorList>
    </citation>
    <scope>NUCLEOTIDE SEQUENCE</scope>
    <source>
        <strain evidence="1">STM</strain>
    </source>
</reference>
<sequence>MFIVSYKRSFLSLIIVFFRYCFSISPNESGDLGKLGKITFGKDYVQTIESNYLTDVMVDNFNEETCNNYGIITIGDSFSQEGIFGYQNYLAHYKNERILNINCFERRGPEQTALILFNSGFFTLFSPKIVIVESAERDFVNRLLSLNFSTKYSIDEIQNL</sequence>
<accession>A0A5J4SNX5</accession>
<protein>
    <submittedName>
        <fullName evidence="1">Uncharacterized protein</fullName>
    </submittedName>
</protein>
<organism evidence="1">
    <name type="scientific">termite gut metagenome</name>
    <dbReference type="NCBI Taxonomy" id="433724"/>
    <lineage>
        <taxon>unclassified sequences</taxon>
        <taxon>metagenomes</taxon>
        <taxon>organismal metagenomes</taxon>
    </lineage>
</organism>